<feature type="modified residue" description="4-aspartylphosphate" evidence="4">
    <location>
        <position position="55"/>
    </location>
</feature>
<comment type="catalytic activity">
    <reaction evidence="3">
        <text>2 GTP = 3',3'-c-di-GMP + 2 diphosphate</text>
        <dbReference type="Rhea" id="RHEA:24898"/>
        <dbReference type="ChEBI" id="CHEBI:33019"/>
        <dbReference type="ChEBI" id="CHEBI:37565"/>
        <dbReference type="ChEBI" id="CHEBI:58805"/>
        <dbReference type="EC" id="2.7.7.65"/>
    </reaction>
</comment>
<dbReference type="GO" id="GO:0005886">
    <property type="term" value="C:plasma membrane"/>
    <property type="evidence" value="ECO:0007669"/>
    <property type="project" value="TreeGrafter"/>
</dbReference>
<evidence type="ECO:0000313" key="8">
    <source>
        <dbReference type="Proteomes" id="UP001249020"/>
    </source>
</evidence>
<evidence type="ECO:0000256" key="1">
    <source>
        <dbReference type="ARBA" id="ARBA00001946"/>
    </source>
</evidence>
<dbReference type="Pfam" id="PF00072">
    <property type="entry name" value="Response_reg"/>
    <property type="match status" value="1"/>
</dbReference>
<dbReference type="SUPFAM" id="SSF52172">
    <property type="entry name" value="CheY-like"/>
    <property type="match status" value="1"/>
</dbReference>
<dbReference type="SUPFAM" id="SSF55073">
    <property type="entry name" value="Nucleotide cyclase"/>
    <property type="match status" value="1"/>
</dbReference>
<dbReference type="SMART" id="SM00448">
    <property type="entry name" value="REC"/>
    <property type="match status" value="1"/>
</dbReference>
<dbReference type="PANTHER" id="PTHR45138:SF9">
    <property type="entry name" value="DIGUANYLATE CYCLASE DGCM-RELATED"/>
    <property type="match status" value="1"/>
</dbReference>
<dbReference type="InterPro" id="IPR029787">
    <property type="entry name" value="Nucleotide_cyclase"/>
</dbReference>
<keyword evidence="7" id="KW-0808">Transferase</keyword>
<dbReference type="AlphaFoldDB" id="A0AAW8R2A1"/>
<dbReference type="Proteomes" id="UP001249020">
    <property type="component" value="Unassembled WGS sequence"/>
</dbReference>
<keyword evidence="8" id="KW-1185">Reference proteome</keyword>
<comment type="cofactor">
    <cofactor evidence="1">
        <name>Mg(2+)</name>
        <dbReference type="ChEBI" id="CHEBI:18420"/>
    </cofactor>
</comment>
<organism evidence="7 8">
    <name type="scientific">Brumicola blandensis</name>
    <dbReference type="NCBI Taxonomy" id="3075611"/>
    <lineage>
        <taxon>Bacteria</taxon>
        <taxon>Pseudomonadati</taxon>
        <taxon>Pseudomonadota</taxon>
        <taxon>Gammaproteobacteria</taxon>
        <taxon>Alteromonadales</taxon>
        <taxon>Alteromonadaceae</taxon>
        <taxon>Brumicola</taxon>
    </lineage>
</organism>
<dbReference type="PROSITE" id="PS50887">
    <property type="entry name" value="GGDEF"/>
    <property type="match status" value="1"/>
</dbReference>
<dbReference type="InterPro" id="IPR043128">
    <property type="entry name" value="Rev_trsase/Diguanyl_cyclase"/>
</dbReference>
<sequence length="310" mass="34889">MIEEKATILVVDDEAMNIQIINNALSKDYHILAAISGEEALRVARRTKPDLILLDIVLPDISGHEVCRALKNDIETKHIPIIFVTSQNRTEDELKGLELGAVDYFRKPFVVPLLQVRVRNQIDLVVKTRALEKMAWVDGLTGISNRRHFDKKYEDACKYAQRNKRSICLLLIDIDYFKQYNDHYGHAKGDLVLREVAHELEAGAARPLDLVARYGGEEFVILLTDSSETEGALVAEKVREQIEMLAIPHEKSLIHQVVTVSIGVTTSPADGVKFDHDMLLNTADECLYEAKASGRNTIVSTDFRPTVTKE</sequence>
<evidence type="ECO:0000259" key="6">
    <source>
        <dbReference type="PROSITE" id="PS50887"/>
    </source>
</evidence>
<reference evidence="7 8" key="1">
    <citation type="submission" date="2023-09" db="EMBL/GenBank/DDBJ databases">
        <authorList>
            <person name="Rey-Velasco X."/>
        </authorList>
    </citation>
    <scope>NUCLEOTIDE SEQUENCE [LARGE SCALE GENOMIC DNA]</scope>
    <source>
        <strain evidence="7 8">W409</strain>
    </source>
</reference>
<dbReference type="SMART" id="SM00267">
    <property type="entry name" value="GGDEF"/>
    <property type="match status" value="1"/>
</dbReference>
<dbReference type="Gene3D" id="3.40.50.2300">
    <property type="match status" value="1"/>
</dbReference>
<dbReference type="InterPro" id="IPR000160">
    <property type="entry name" value="GGDEF_dom"/>
</dbReference>
<dbReference type="PANTHER" id="PTHR45138">
    <property type="entry name" value="REGULATORY COMPONENTS OF SENSORY TRANSDUCTION SYSTEM"/>
    <property type="match status" value="1"/>
</dbReference>
<name>A0AAW8R2A1_9ALTE</name>
<dbReference type="FunFam" id="3.30.70.270:FF:000001">
    <property type="entry name" value="Diguanylate cyclase domain protein"/>
    <property type="match status" value="1"/>
</dbReference>
<evidence type="ECO:0000256" key="3">
    <source>
        <dbReference type="ARBA" id="ARBA00034247"/>
    </source>
</evidence>
<comment type="caution">
    <text evidence="7">The sequence shown here is derived from an EMBL/GenBank/DDBJ whole genome shotgun (WGS) entry which is preliminary data.</text>
</comment>
<dbReference type="EC" id="2.7.7.65" evidence="2"/>
<dbReference type="CDD" id="cd01949">
    <property type="entry name" value="GGDEF"/>
    <property type="match status" value="1"/>
</dbReference>
<dbReference type="Pfam" id="PF00990">
    <property type="entry name" value="GGDEF"/>
    <property type="match status" value="1"/>
</dbReference>
<dbReference type="InterPro" id="IPR011006">
    <property type="entry name" value="CheY-like_superfamily"/>
</dbReference>
<dbReference type="InterPro" id="IPR001789">
    <property type="entry name" value="Sig_transdc_resp-reg_receiver"/>
</dbReference>
<dbReference type="GO" id="GO:0043709">
    <property type="term" value="P:cell adhesion involved in single-species biofilm formation"/>
    <property type="evidence" value="ECO:0007669"/>
    <property type="project" value="TreeGrafter"/>
</dbReference>
<dbReference type="GO" id="GO:1902201">
    <property type="term" value="P:negative regulation of bacterial-type flagellum-dependent cell motility"/>
    <property type="evidence" value="ECO:0007669"/>
    <property type="project" value="TreeGrafter"/>
</dbReference>
<evidence type="ECO:0000256" key="2">
    <source>
        <dbReference type="ARBA" id="ARBA00012528"/>
    </source>
</evidence>
<dbReference type="Gene3D" id="3.30.70.270">
    <property type="match status" value="1"/>
</dbReference>
<evidence type="ECO:0000259" key="5">
    <source>
        <dbReference type="PROSITE" id="PS50110"/>
    </source>
</evidence>
<dbReference type="GO" id="GO:0000160">
    <property type="term" value="P:phosphorelay signal transduction system"/>
    <property type="evidence" value="ECO:0007669"/>
    <property type="project" value="InterPro"/>
</dbReference>
<protein>
    <recommendedName>
        <fullName evidence="2">diguanylate cyclase</fullName>
        <ecNumber evidence="2">2.7.7.65</ecNumber>
    </recommendedName>
</protein>
<feature type="domain" description="Response regulatory" evidence="5">
    <location>
        <begin position="7"/>
        <end position="122"/>
    </location>
</feature>
<dbReference type="NCBIfam" id="TIGR00254">
    <property type="entry name" value="GGDEF"/>
    <property type="match status" value="1"/>
</dbReference>
<feature type="domain" description="GGDEF" evidence="6">
    <location>
        <begin position="165"/>
        <end position="303"/>
    </location>
</feature>
<evidence type="ECO:0000313" key="7">
    <source>
        <dbReference type="EMBL" id="MDT0582442.1"/>
    </source>
</evidence>
<dbReference type="EMBL" id="JAVRIE010000002">
    <property type="protein sequence ID" value="MDT0582442.1"/>
    <property type="molecule type" value="Genomic_DNA"/>
</dbReference>
<evidence type="ECO:0000256" key="4">
    <source>
        <dbReference type="PROSITE-ProRule" id="PRU00169"/>
    </source>
</evidence>
<dbReference type="RefSeq" id="WP_311361201.1">
    <property type="nucleotide sequence ID" value="NZ_JAVRIE010000002.1"/>
</dbReference>
<keyword evidence="4" id="KW-0597">Phosphoprotein</keyword>
<proteinExistence type="predicted"/>
<gene>
    <name evidence="7" type="ORF">RM544_07810</name>
</gene>
<dbReference type="PROSITE" id="PS50110">
    <property type="entry name" value="RESPONSE_REGULATORY"/>
    <property type="match status" value="1"/>
</dbReference>
<accession>A0AAW8R2A1</accession>
<dbReference type="InterPro" id="IPR050469">
    <property type="entry name" value="Diguanylate_Cyclase"/>
</dbReference>
<dbReference type="GO" id="GO:0052621">
    <property type="term" value="F:diguanylate cyclase activity"/>
    <property type="evidence" value="ECO:0007669"/>
    <property type="project" value="UniProtKB-EC"/>
</dbReference>
<keyword evidence="7" id="KW-0548">Nucleotidyltransferase</keyword>